<proteinExistence type="predicted"/>
<gene>
    <name evidence="1" type="ORF">KDU71_07465</name>
</gene>
<reference evidence="1" key="1">
    <citation type="journal article" date="2018" name="Int. J. Syst. Evol. Microbiol.">
        <title>Carboxylicivirga sediminis sp. nov., isolated from coastal sediment.</title>
        <authorList>
            <person name="Wang F.Q."/>
            <person name="Ren L.H."/>
            <person name="Zou R.J."/>
            <person name="Sun Y.Z."/>
            <person name="Liu X.J."/>
            <person name="Jiang F."/>
            <person name="Liu L.J."/>
        </authorList>
    </citation>
    <scope>NUCLEOTIDE SEQUENCE</scope>
    <source>
        <strain evidence="1">JR1</strain>
    </source>
</reference>
<comment type="caution">
    <text evidence="1">The sequence shown here is derived from an EMBL/GenBank/DDBJ whole genome shotgun (WGS) entry which is preliminary data.</text>
</comment>
<name>A0A941IXH5_9BACT</name>
<organism evidence="1 2">
    <name type="scientific">Carboxylicivirga sediminis</name>
    <dbReference type="NCBI Taxonomy" id="2006564"/>
    <lineage>
        <taxon>Bacteria</taxon>
        <taxon>Pseudomonadati</taxon>
        <taxon>Bacteroidota</taxon>
        <taxon>Bacteroidia</taxon>
        <taxon>Marinilabiliales</taxon>
        <taxon>Marinilabiliaceae</taxon>
        <taxon>Carboxylicivirga</taxon>
    </lineage>
</organism>
<reference evidence="1" key="2">
    <citation type="submission" date="2021-04" db="EMBL/GenBank/DDBJ databases">
        <authorList>
            <person name="Zhang T."/>
            <person name="Zhang Y."/>
            <person name="Lu D."/>
            <person name="Zuo D."/>
            <person name="Du Z."/>
        </authorList>
    </citation>
    <scope>NUCLEOTIDE SEQUENCE</scope>
    <source>
        <strain evidence="1">JR1</strain>
    </source>
</reference>
<accession>A0A941IXH5</accession>
<evidence type="ECO:0000313" key="1">
    <source>
        <dbReference type="EMBL" id="MBR8535394.1"/>
    </source>
</evidence>
<dbReference type="Proteomes" id="UP000679220">
    <property type="component" value="Unassembled WGS sequence"/>
</dbReference>
<dbReference type="EMBL" id="JAGTAR010000009">
    <property type="protein sequence ID" value="MBR8535394.1"/>
    <property type="molecule type" value="Genomic_DNA"/>
</dbReference>
<sequence>MQFVIKNPDPIKKELWPEESVYKLTGGFTFDRSVLKDGVDMLEKGALFAADYANKTAKLVKTAKLHANATNAATDYQVGKNHQFKVGEYFAATKGGAAYAITAVDTSNAAYDVITLGTTLGVALTAADDVVFFESSAEGADVAAEKNVANTVLIHDQKLEEHNAINLAARIFEIIESKLPYAVHALNKTSLGDRFLFV</sequence>
<evidence type="ECO:0000313" key="2">
    <source>
        <dbReference type="Proteomes" id="UP000679220"/>
    </source>
</evidence>
<keyword evidence="2" id="KW-1185">Reference proteome</keyword>
<protein>
    <submittedName>
        <fullName evidence="1">Uncharacterized protein</fullName>
    </submittedName>
</protein>
<dbReference type="RefSeq" id="WP_212189300.1">
    <property type="nucleotide sequence ID" value="NZ_JAGTAR010000009.1"/>
</dbReference>
<dbReference type="AlphaFoldDB" id="A0A941IXH5"/>